<keyword evidence="3" id="KW-1185">Reference proteome</keyword>
<dbReference type="OrthoDB" id="903126at2759"/>
<proteinExistence type="predicted"/>
<accession>A0A835CAU8</accession>
<evidence type="ECO:0000256" key="1">
    <source>
        <dbReference type="SAM" id="MobiDB-lite"/>
    </source>
</evidence>
<reference evidence="2" key="1">
    <citation type="submission" date="2020-09" db="EMBL/GenBank/DDBJ databases">
        <title>Genome-Enabled Discovery of Anthraquinone Biosynthesis in Senna tora.</title>
        <authorList>
            <person name="Kang S.-H."/>
            <person name="Pandey R.P."/>
            <person name="Lee C.-M."/>
            <person name="Sim J.-S."/>
            <person name="Jeong J.-T."/>
            <person name="Choi B.-S."/>
            <person name="Jung M."/>
            <person name="Ginzburg D."/>
            <person name="Zhao K."/>
            <person name="Won S.Y."/>
            <person name="Oh T.-J."/>
            <person name="Yu Y."/>
            <person name="Kim N.-H."/>
            <person name="Lee O.R."/>
            <person name="Lee T.-H."/>
            <person name="Bashyal P."/>
            <person name="Kim T.-S."/>
            <person name="Lee W.-H."/>
            <person name="Kawkins C."/>
            <person name="Kim C.-K."/>
            <person name="Kim J.S."/>
            <person name="Ahn B.O."/>
            <person name="Rhee S.Y."/>
            <person name="Sohng J.K."/>
        </authorList>
    </citation>
    <scope>NUCLEOTIDE SEQUENCE</scope>
    <source>
        <tissue evidence="2">Leaf</tissue>
    </source>
</reference>
<comment type="caution">
    <text evidence="2">The sequence shown here is derived from an EMBL/GenBank/DDBJ whole genome shotgun (WGS) entry which is preliminary data.</text>
</comment>
<organism evidence="2 3">
    <name type="scientific">Senna tora</name>
    <dbReference type="NCBI Taxonomy" id="362788"/>
    <lineage>
        <taxon>Eukaryota</taxon>
        <taxon>Viridiplantae</taxon>
        <taxon>Streptophyta</taxon>
        <taxon>Embryophyta</taxon>
        <taxon>Tracheophyta</taxon>
        <taxon>Spermatophyta</taxon>
        <taxon>Magnoliopsida</taxon>
        <taxon>eudicotyledons</taxon>
        <taxon>Gunneridae</taxon>
        <taxon>Pentapetalae</taxon>
        <taxon>rosids</taxon>
        <taxon>fabids</taxon>
        <taxon>Fabales</taxon>
        <taxon>Fabaceae</taxon>
        <taxon>Caesalpinioideae</taxon>
        <taxon>Cassia clade</taxon>
        <taxon>Senna</taxon>
    </lineage>
</organism>
<evidence type="ECO:0000313" key="3">
    <source>
        <dbReference type="Proteomes" id="UP000634136"/>
    </source>
</evidence>
<dbReference type="EMBL" id="JAAIUW010000004">
    <property type="protein sequence ID" value="KAF7836726.1"/>
    <property type="molecule type" value="Genomic_DNA"/>
</dbReference>
<name>A0A835CAU8_9FABA</name>
<dbReference type="Proteomes" id="UP000634136">
    <property type="component" value="Unassembled WGS sequence"/>
</dbReference>
<dbReference type="AlphaFoldDB" id="A0A835CAU8"/>
<protein>
    <submittedName>
        <fullName evidence="2">Dynein light chain, cytoplasmic</fullName>
    </submittedName>
</protein>
<feature type="region of interest" description="Disordered" evidence="1">
    <location>
        <begin position="58"/>
        <end position="81"/>
    </location>
</feature>
<sequence length="204" mass="22797">MVMAMEEPKLKGKRVMQGPSEASHEVRLAALAISFNVRLRSSDMPVHMQEHCVRYTRSLLGDPHPPSSSSSSSQHNPTHVARALKKGKSNGGKHLMYPNEILSPQGLAEGGPADAEEGFFSGEELLMHSEKISGERKRRMLGVLRFLIQGLSRWRSELCRASEEGGFAKKIQSEFGIVLEEKFGCHFWRKALTLRARSETGFHK</sequence>
<gene>
    <name evidence="2" type="ORF">G2W53_011585</name>
</gene>
<evidence type="ECO:0000313" key="2">
    <source>
        <dbReference type="EMBL" id="KAF7836726.1"/>
    </source>
</evidence>